<feature type="compositionally biased region" description="Polar residues" evidence="1">
    <location>
        <begin position="142"/>
        <end position="153"/>
    </location>
</feature>
<dbReference type="InterPro" id="IPR008972">
    <property type="entry name" value="Cupredoxin"/>
</dbReference>
<evidence type="ECO:0000313" key="5">
    <source>
        <dbReference type="Proteomes" id="UP000559027"/>
    </source>
</evidence>
<dbReference type="Proteomes" id="UP000559027">
    <property type="component" value="Unassembled WGS sequence"/>
</dbReference>
<dbReference type="AlphaFoldDB" id="A0A8H5G5C9"/>
<proteinExistence type="predicted"/>
<keyword evidence="2" id="KW-0812">Transmembrane</keyword>
<organism evidence="4 5">
    <name type="scientific">Leucocoprinus leucothites</name>
    <dbReference type="NCBI Taxonomy" id="201217"/>
    <lineage>
        <taxon>Eukaryota</taxon>
        <taxon>Fungi</taxon>
        <taxon>Dikarya</taxon>
        <taxon>Basidiomycota</taxon>
        <taxon>Agaricomycotina</taxon>
        <taxon>Agaricomycetes</taxon>
        <taxon>Agaricomycetidae</taxon>
        <taxon>Agaricales</taxon>
        <taxon>Agaricineae</taxon>
        <taxon>Agaricaceae</taxon>
        <taxon>Leucocoprinus</taxon>
    </lineage>
</organism>
<sequence>MFSIVAFTLASALAASAAEFTVAVGANNMLAFDPPSVMAQPGDMIHFEFQNKNHSVTQSTFASPCSKSTSGVDSGFMLVDAAATSHPIWTLQISDTTPLWFYCAQTNPVPHCAAGMVFAVNPTADKTFDQFQTAAKAGGSGNSTTEAPGSNSVIPAPTALPTAGGAGAGTSASVSAGTGASVSVGAGGFTTSVSNAAATGTNSAAGAATTSANPNSAVGLSSAGAVSLVSIFAAVAGFML</sequence>
<feature type="region of interest" description="Disordered" evidence="1">
    <location>
        <begin position="135"/>
        <end position="158"/>
    </location>
</feature>
<evidence type="ECO:0000313" key="4">
    <source>
        <dbReference type="EMBL" id="KAF5358547.1"/>
    </source>
</evidence>
<protein>
    <recommendedName>
        <fullName evidence="6">Cupredoxin</fullName>
    </recommendedName>
</protein>
<accession>A0A8H5G5C9</accession>
<dbReference type="SUPFAM" id="SSF49503">
    <property type="entry name" value="Cupredoxins"/>
    <property type="match status" value="1"/>
</dbReference>
<feature type="transmembrane region" description="Helical" evidence="2">
    <location>
        <begin position="217"/>
        <end position="239"/>
    </location>
</feature>
<keyword evidence="5" id="KW-1185">Reference proteome</keyword>
<keyword evidence="2" id="KW-0472">Membrane</keyword>
<dbReference type="InterPro" id="IPR052953">
    <property type="entry name" value="Ser-rich/MCO-related"/>
</dbReference>
<feature type="chain" id="PRO_5034156659" description="Cupredoxin" evidence="3">
    <location>
        <begin position="18"/>
        <end position="240"/>
    </location>
</feature>
<evidence type="ECO:0000256" key="2">
    <source>
        <dbReference type="SAM" id="Phobius"/>
    </source>
</evidence>
<dbReference type="EMBL" id="JAACJO010000005">
    <property type="protein sequence ID" value="KAF5358547.1"/>
    <property type="molecule type" value="Genomic_DNA"/>
</dbReference>
<dbReference type="PANTHER" id="PTHR34883">
    <property type="entry name" value="SERINE-RICH PROTEIN, PUTATIVE-RELATED-RELATED"/>
    <property type="match status" value="1"/>
</dbReference>
<dbReference type="PANTHER" id="PTHR34883:SF15">
    <property type="entry name" value="EXTRACELLULAR SERINE-RICH PROTEIN"/>
    <property type="match status" value="1"/>
</dbReference>
<reference evidence="4 5" key="1">
    <citation type="journal article" date="2020" name="ISME J.">
        <title>Uncovering the hidden diversity of litter-decomposition mechanisms in mushroom-forming fungi.</title>
        <authorList>
            <person name="Floudas D."/>
            <person name="Bentzer J."/>
            <person name="Ahren D."/>
            <person name="Johansson T."/>
            <person name="Persson P."/>
            <person name="Tunlid A."/>
        </authorList>
    </citation>
    <scope>NUCLEOTIDE SEQUENCE [LARGE SCALE GENOMIC DNA]</scope>
    <source>
        <strain evidence="4 5">CBS 146.42</strain>
    </source>
</reference>
<dbReference type="OrthoDB" id="1921208at2759"/>
<keyword evidence="2" id="KW-1133">Transmembrane helix</keyword>
<dbReference type="CDD" id="cd00920">
    <property type="entry name" value="Cupredoxin"/>
    <property type="match status" value="1"/>
</dbReference>
<keyword evidence="3" id="KW-0732">Signal</keyword>
<evidence type="ECO:0000256" key="1">
    <source>
        <dbReference type="SAM" id="MobiDB-lite"/>
    </source>
</evidence>
<comment type="caution">
    <text evidence="4">The sequence shown here is derived from an EMBL/GenBank/DDBJ whole genome shotgun (WGS) entry which is preliminary data.</text>
</comment>
<evidence type="ECO:0008006" key="6">
    <source>
        <dbReference type="Google" id="ProtNLM"/>
    </source>
</evidence>
<gene>
    <name evidence="4" type="ORF">D9756_001302</name>
</gene>
<dbReference type="Gene3D" id="2.60.40.420">
    <property type="entry name" value="Cupredoxins - blue copper proteins"/>
    <property type="match status" value="1"/>
</dbReference>
<feature type="signal peptide" evidence="3">
    <location>
        <begin position="1"/>
        <end position="17"/>
    </location>
</feature>
<evidence type="ECO:0000256" key="3">
    <source>
        <dbReference type="SAM" id="SignalP"/>
    </source>
</evidence>
<name>A0A8H5G5C9_9AGAR</name>